<comment type="caution">
    <text evidence="1">The sequence shown here is derived from an EMBL/GenBank/DDBJ whole genome shotgun (WGS) entry which is preliminary data.</text>
</comment>
<evidence type="ECO:0000313" key="1">
    <source>
        <dbReference type="EMBL" id="KAF6746145.1"/>
    </source>
</evidence>
<sequence length="309" mass="34059">MNTQLILPDISRLSLVDPSSTHFHANHAPYEPTNPYVAGIHPAEVNAIQASSILLAQLKERDFFKLGRNAQGEVISSINPKAVIALEYCCEELVKTVCKAGGAMESTNHVAQVDAAMYANLGLTEPALVSLARTATFNPLYAHGTEAQLRRIFYGMQKLARELVAWLVEARRRSVLLGVNCLWKWDDAGFVNYRAMFIGLPSPFQDAPLAPAVLEFTSDGRPSTESREVVLHPVHSIYAQTHPDFNPFAGHTLDNSGHVFDDEAMEVDTQGQVVLHPTASRYARWHNPTTVFAGEELIDNGYVSEGYEA</sequence>
<dbReference type="OrthoDB" id="3012058at2759"/>
<protein>
    <submittedName>
        <fullName evidence="1">Uncharacterized protein</fullName>
    </submittedName>
</protein>
<gene>
    <name evidence="1" type="ORF">DFP72DRAFT_855595</name>
</gene>
<organism evidence="1 2">
    <name type="scientific">Ephemerocybe angulata</name>
    <dbReference type="NCBI Taxonomy" id="980116"/>
    <lineage>
        <taxon>Eukaryota</taxon>
        <taxon>Fungi</taxon>
        <taxon>Dikarya</taxon>
        <taxon>Basidiomycota</taxon>
        <taxon>Agaricomycotina</taxon>
        <taxon>Agaricomycetes</taxon>
        <taxon>Agaricomycetidae</taxon>
        <taxon>Agaricales</taxon>
        <taxon>Agaricineae</taxon>
        <taxon>Psathyrellaceae</taxon>
        <taxon>Ephemerocybe</taxon>
    </lineage>
</organism>
<reference evidence="1 2" key="1">
    <citation type="submission" date="2020-07" db="EMBL/GenBank/DDBJ databases">
        <title>Comparative genomics of pyrophilous fungi reveals a link between fire events and developmental genes.</title>
        <authorList>
            <consortium name="DOE Joint Genome Institute"/>
            <person name="Steindorff A.S."/>
            <person name="Carver A."/>
            <person name="Calhoun S."/>
            <person name="Stillman K."/>
            <person name="Liu H."/>
            <person name="Lipzen A."/>
            <person name="Pangilinan J."/>
            <person name="Labutti K."/>
            <person name="Bruns T.D."/>
            <person name="Grigoriev I.V."/>
        </authorList>
    </citation>
    <scope>NUCLEOTIDE SEQUENCE [LARGE SCALE GENOMIC DNA]</scope>
    <source>
        <strain evidence="1 2">CBS 144469</strain>
    </source>
</reference>
<dbReference type="EMBL" id="JACGCI010000095">
    <property type="protein sequence ID" value="KAF6746145.1"/>
    <property type="molecule type" value="Genomic_DNA"/>
</dbReference>
<evidence type="ECO:0000313" key="2">
    <source>
        <dbReference type="Proteomes" id="UP000521943"/>
    </source>
</evidence>
<proteinExistence type="predicted"/>
<keyword evidence="2" id="KW-1185">Reference proteome</keyword>
<name>A0A8H6HFM9_9AGAR</name>
<accession>A0A8H6HFM9</accession>
<dbReference type="Proteomes" id="UP000521943">
    <property type="component" value="Unassembled WGS sequence"/>
</dbReference>
<dbReference type="AlphaFoldDB" id="A0A8H6HFM9"/>